<keyword evidence="5" id="KW-1185">Reference proteome</keyword>
<dbReference type="GO" id="GO:0005524">
    <property type="term" value="F:ATP binding"/>
    <property type="evidence" value="ECO:0007669"/>
    <property type="project" value="InterPro"/>
</dbReference>
<dbReference type="Pfam" id="PF00004">
    <property type="entry name" value="AAA"/>
    <property type="match status" value="1"/>
</dbReference>
<dbReference type="RefSeq" id="XP_009227804.1">
    <property type="nucleotide sequence ID" value="XM_009229540.1"/>
</dbReference>
<reference evidence="4" key="4">
    <citation type="journal article" date="2015" name="G3 (Bethesda)">
        <title>Genome sequences of three phytopathogenic species of the Magnaporthaceae family of fungi.</title>
        <authorList>
            <person name="Okagaki L.H."/>
            <person name="Nunes C.C."/>
            <person name="Sailsbery J."/>
            <person name="Clay B."/>
            <person name="Brown D."/>
            <person name="John T."/>
            <person name="Oh Y."/>
            <person name="Young N."/>
            <person name="Fitzgerald M."/>
            <person name="Haas B.J."/>
            <person name="Zeng Q."/>
            <person name="Young S."/>
            <person name="Adiconis X."/>
            <person name="Fan L."/>
            <person name="Levin J.Z."/>
            <person name="Mitchell T.K."/>
            <person name="Okubara P.A."/>
            <person name="Farman M.L."/>
            <person name="Kohn L.M."/>
            <person name="Birren B."/>
            <person name="Ma L.-J."/>
            <person name="Dean R.A."/>
        </authorList>
    </citation>
    <scope>NUCLEOTIDE SEQUENCE</scope>
    <source>
        <strain evidence="4">R3-111a-1</strain>
    </source>
</reference>
<protein>
    <recommendedName>
        <fullName evidence="2">AAA+ ATPase domain-containing protein</fullName>
    </recommendedName>
</protein>
<feature type="compositionally biased region" description="Low complexity" evidence="1">
    <location>
        <begin position="934"/>
        <end position="944"/>
    </location>
</feature>
<feature type="region of interest" description="Disordered" evidence="1">
    <location>
        <begin position="1"/>
        <end position="41"/>
    </location>
</feature>
<dbReference type="AlphaFoldDB" id="J3PDS6"/>
<evidence type="ECO:0000313" key="3">
    <source>
        <dbReference type="EMBL" id="EJT70626.1"/>
    </source>
</evidence>
<dbReference type="SMART" id="SM00382">
    <property type="entry name" value="AAA"/>
    <property type="match status" value="1"/>
</dbReference>
<feature type="compositionally biased region" description="Gly residues" evidence="1">
    <location>
        <begin position="1073"/>
        <end position="1083"/>
    </location>
</feature>
<dbReference type="PANTHER" id="PTHR46411">
    <property type="entry name" value="FAMILY ATPASE, PUTATIVE-RELATED"/>
    <property type="match status" value="1"/>
</dbReference>
<dbReference type="CDD" id="cd19481">
    <property type="entry name" value="RecA-like_protease"/>
    <property type="match status" value="1"/>
</dbReference>
<feature type="region of interest" description="Disordered" evidence="1">
    <location>
        <begin position="101"/>
        <end position="123"/>
    </location>
</feature>
<evidence type="ECO:0000256" key="1">
    <source>
        <dbReference type="SAM" id="MobiDB-lite"/>
    </source>
</evidence>
<dbReference type="EnsemblFungi" id="EJT70626">
    <property type="protein sequence ID" value="EJT70626"/>
    <property type="gene ID" value="GGTG_11649"/>
</dbReference>
<evidence type="ECO:0000259" key="2">
    <source>
        <dbReference type="SMART" id="SM00382"/>
    </source>
</evidence>
<feature type="region of interest" description="Disordered" evidence="1">
    <location>
        <begin position="183"/>
        <end position="219"/>
    </location>
</feature>
<feature type="region of interest" description="Disordered" evidence="1">
    <location>
        <begin position="913"/>
        <end position="1126"/>
    </location>
</feature>
<dbReference type="GeneID" id="20352107"/>
<dbReference type="OrthoDB" id="10042665at2759"/>
<accession>J3PDS6</accession>
<organism evidence="3">
    <name type="scientific">Gaeumannomyces tritici (strain R3-111a-1)</name>
    <name type="common">Wheat and barley take-all root rot fungus</name>
    <name type="synonym">Gaeumannomyces graminis var. tritici</name>
    <dbReference type="NCBI Taxonomy" id="644352"/>
    <lineage>
        <taxon>Eukaryota</taxon>
        <taxon>Fungi</taxon>
        <taxon>Dikarya</taxon>
        <taxon>Ascomycota</taxon>
        <taxon>Pezizomycotina</taxon>
        <taxon>Sordariomycetes</taxon>
        <taxon>Sordariomycetidae</taxon>
        <taxon>Magnaporthales</taxon>
        <taxon>Magnaporthaceae</taxon>
        <taxon>Gaeumannomyces</taxon>
    </lineage>
</organism>
<dbReference type="GO" id="GO:0016887">
    <property type="term" value="F:ATP hydrolysis activity"/>
    <property type="evidence" value="ECO:0007669"/>
    <property type="project" value="InterPro"/>
</dbReference>
<dbReference type="EMBL" id="GL385401">
    <property type="protein sequence ID" value="EJT70626.1"/>
    <property type="molecule type" value="Genomic_DNA"/>
</dbReference>
<dbReference type="VEuPathDB" id="FungiDB:GGTG_11649"/>
<dbReference type="Proteomes" id="UP000006039">
    <property type="component" value="Unassembled WGS sequence"/>
</dbReference>
<dbReference type="InterPro" id="IPR054289">
    <property type="entry name" value="DUF7025"/>
</dbReference>
<dbReference type="InterPro" id="IPR003959">
    <property type="entry name" value="ATPase_AAA_core"/>
</dbReference>
<proteinExistence type="predicted"/>
<feature type="compositionally biased region" description="Low complexity" evidence="1">
    <location>
        <begin position="1005"/>
        <end position="1015"/>
    </location>
</feature>
<dbReference type="STRING" id="644352.J3PDS6"/>
<feature type="domain" description="AAA+ ATPase" evidence="2">
    <location>
        <begin position="613"/>
        <end position="740"/>
    </location>
</feature>
<feature type="compositionally biased region" description="Polar residues" evidence="1">
    <location>
        <begin position="25"/>
        <end position="40"/>
    </location>
</feature>
<evidence type="ECO:0000313" key="5">
    <source>
        <dbReference type="Proteomes" id="UP000006039"/>
    </source>
</evidence>
<dbReference type="SUPFAM" id="SSF52540">
    <property type="entry name" value="P-loop containing nucleoside triphosphate hydrolases"/>
    <property type="match status" value="1"/>
</dbReference>
<gene>
    <name evidence="4" type="primary">20352107</name>
    <name evidence="3" type="ORF">GGTG_11649</name>
</gene>
<dbReference type="Pfam" id="PF22942">
    <property type="entry name" value="DUF7025"/>
    <property type="match status" value="1"/>
</dbReference>
<dbReference type="eggNOG" id="KOG0742">
    <property type="taxonomic scope" value="Eukaryota"/>
</dbReference>
<feature type="compositionally biased region" description="Acidic residues" evidence="1">
    <location>
        <begin position="205"/>
        <end position="219"/>
    </location>
</feature>
<name>J3PDS6_GAET3</name>
<dbReference type="InterPro" id="IPR003593">
    <property type="entry name" value="AAA+_ATPase"/>
</dbReference>
<dbReference type="Pfam" id="PF23232">
    <property type="entry name" value="AAA_lid_13"/>
    <property type="match status" value="1"/>
</dbReference>
<dbReference type="HOGENOM" id="CLU_004471_2_3_1"/>
<dbReference type="InterPro" id="IPR027417">
    <property type="entry name" value="P-loop_NTPase"/>
</dbReference>
<reference evidence="4" key="5">
    <citation type="submission" date="2018-04" db="UniProtKB">
        <authorList>
            <consortium name="EnsemblFungi"/>
        </authorList>
    </citation>
    <scope>IDENTIFICATION</scope>
    <source>
        <strain evidence="4">R3-111a-1</strain>
    </source>
</reference>
<evidence type="ECO:0000313" key="4">
    <source>
        <dbReference type="EnsemblFungi" id="EJT70626"/>
    </source>
</evidence>
<reference evidence="3" key="2">
    <citation type="submission" date="2010-07" db="EMBL/GenBank/DDBJ databases">
        <authorList>
            <consortium name="The Broad Institute Genome Sequencing Platform"/>
            <consortium name="Broad Institute Genome Sequencing Center for Infectious Disease"/>
            <person name="Ma L.-J."/>
            <person name="Dead R."/>
            <person name="Young S."/>
            <person name="Zeng Q."/>
            <person name="Koehrsen M."/>
            <person name="Alvarado L."/>
            <person name="Berlin A."/>
            <person name="Chapman S.B."/>
            <person name="Chen Z."/>
            <person name="Freedman E."/>
            <person name="Gellesch M."/>
            <person name="Goldberg J."/>
            <person name="Griggs A."/>
            <person name="Gujja S."/>
            <person name="Heilman E.R."/>
            <person name="Heiman D."/>
            <person name="Hepburn T."/>
            <person name="Howarth C."/>
            <person name="Jen D."/>
            <person name="Larson L."/>
            <person name="Mehta T."/>
            <person name="Neiman D."/>
            <person name="Pearson M."/>
            <person name="Roberts A."/>
            <person name="Saif S."/>
            <person name="Shea T."/>
            <person name="Shenoy N."/>
            <person name="Sisk P."/>
            <person name="Stolte C."/>
            <person name="Sykes S."/>
            <person name="Walk T."/>
            <person name="White J."/>
            <person name="Yandava C."/>
            <person name="Haas B."/>
            <person name="Nusbaum C."/>
            <person name="Birren B."/>
        </authorList>
    </citation>
    <scope>NUCLEOTIDE SEQUENCE</scope>
    <source>
        <strain evidence="3">R3-111a-1</strain>
    </source>
</reference>
<sequence>MPSEKAPAGAENEANQPCALGTGHAKSSSDGVNDSDTTGIEWNEERRNNLVADWKFMDFEHFKNRHGPDEGMHIIEALRAHPYIEEEIWKETRDRGMRWKSTEPRMGRGFKTDHEGGQETEHVQRIRIQSPALILMLSRLTGHGDSWNTDRPRTFLRPFRTMYYYRNYMKDILTMMEKRFGAPQTGMTTPDAKPAPGVDAAQPSDQEDGSESDFLDLGEEDFDEPDLDEVVSGDIANTATALQHVRKYLEFVDKHILPQWEAAQGIEKKRAAFLDLWMSFIVGEMLYRPPTVDPPKLGDKKSQSVKKTDQSVWRLYSINQDMYEDGPPDDYKVNKRRGLYLHAYYIDYDGARYQPVRDRFNIQDYEGERDITEFPIYPLRFAKDSTRLMRNFMDQGRQFQLIKTEKYLYYDGWTLTRGPTSRDEDSNELTSEHIDGSVIVDFLEGYKADPSLGQPAFEGLVRFKDVVWLDVDDPMEIRHWLNDKRQGSPYTLMEKTQRSEFFGIYLVARHMKESKFMRCWKAGNSNDLDGDDLALLPRRAVAFALRERKFILADINMFRMIPRQQDVFKDLKIDPKHKQMIESLVKTHFEKQAMQKAYGTGNLNQDLIRGKGSGLFMLLHGVPGVGKTATAEAIAQVNSKPLFAITCGDLGFEAGKVDASLRNIFRLAHLWDCVLLLDEADVFLSRREVYDLKRNALVSVFLRVLEYYSGILFLTTNRVGHLDEAFKSRIHVSLYYPPLTIQQTVAIFDVNIRQLEMIEAEKQRLMSEEGSVVPKRPKMIIDKANLRQYAEWHWRAHEQWERWNGRQIRNAFQIAYSLAHSPENRPAMDGQGRVISQAQLRVGRPQPAAVGGDNPMPAGAGDQALERPLKLDYTQFEEVANVIEKFDNYLYDTLAGTATDAARDAGMRADLHNHTAQRPDRFLPQPRPAYPPSQRQQQAAGGFRPRQRQQRFTPDQPAGGAGPAAGGRCAPANQQPLRPYRTPGAREAPRGGGTPPQNPRRDLPLRQQQQQRRGAGLAGPGRARDTSTEASSWQNDGGFGNEAGDWGLQPQGGEAGGGEDYGSSGYNDNSGAPRGGQFGGRGGYYNEHDEFDAGMDDLEHGYENDHEDYEGNCATEEQLDDEYGQY</sequence>
<dbReference type="InterPro" id="IPR056599">
    <property type="entry name" value="AAA_lid_fung"/>
</dbReference>
<dbReference type="PANTHER" id="PTHR46411:SF3">
    <property type="entry name" value="AAA+ ATPASE DOMAIN-CONTAINING PROTEIN"/>
    <property type="match status" value="1"/>
</dbReference>
<feature type="compositionally biased region" description="Acidic residues" evidence="1">
    <location>
        <begin position="1117"/>
        <end position="1126"/>
    </location>
</feature>
<dbReference type="Gene3D" id="3.40.50.300">
    <property type="entry name" value="P-loop containing nucleotide triphosphate hydrolases"/>
    <property type="match status" value="1"/>
</dbReference>
<reference evidence="3" key="3">
    <citation type="submission" date="2010-09" db="EMBL/GenBank/DDBJ databases">
        <title>Annotation of Gaeumannomyces graminis var. tritici R3-111a-1.</title>
        <authorList>
            <consortium name="The Broad Institute Genome Sequencing Platform"/>
            <person name="Ma L.-J."/>
            <person name="Dead R."/>
            <person name="Young S.K."/>
            <person name="Zeng Q."/>
            <person name="Gargeya S."/>
            <person name="Fitzgerald M."/>
            <person name="Haas B."/>
            <person name="Abouelleil A."/>
            <person name="Alvarado L."/>
            <person name="Arachchi H.M."/>
            <person name="Berlin A."/>
            <person name="Brown A."/>
            <person name="Chapman S.B."/>
            <person name="Chen Z."/>
            <person name="Dunbar C."/>
            <person name="Freedman E."/>
            <person name="Gearin G."/>
            <person name="Gellesch M."/>
            <person name="Goldberg J."/>
            <person name="Griggs A."/>
            <person name="Gujja S."/>
            <person name="Heiman D."/>
            <person name="Howarth C."/>
            <person name="Larson L."/>
            <person name="Lui A."/>
            <person name="MacDonald P.J.P."/>
            <person name="Mehta T."/>
            <person name="Montmayeur A."/>
            <person name="Murphy C."/>
            <person name="Neiman D."/>
            <person name="Pearson M."/>
            <person name="Priest M."/>
            <person name="Roberts A."/>
            <person name="Saif S."/>
            <person name="Shea T."/>
            <person name="Shenoy N."/>
            <person name="Sisk P."/>
            <person name="Stolte C."/>
            <person name="Sykes S."/>
            <person name="Yandava C."/>
            <person name="Wortman J."/>
            <person name="Nusbaum C."/>
            <person name="Birren B."/>
        </authorList>
    </citation>
    <scope>NUCLEOTIDE SEQUENCE</scope>
    <source>
        <strain evidence="3">R3-111a-1</strain>
    </source>
</reference>
<reference evidence="5" key="1">
    <citation type="submission" date="2010-07" db="EMBL/GenBank/DDBJ databases">
        <title>The genome sequence of Gaeumannomyces graminis var. tritici strain R3-111a-1.</title>
        <authorList>
            <consortium name="The Broad Institute Genome Sequencing Platform"/>
            <person name="Ma L.-J."/>
            <person name="Dead R."/>
            <person name="Young S."/>
            <person name="Zeng Q."/>
            <person name="Koehrsen M."/>
            <person name="Alvarado L."/>
            <person name="Berlin A."/>
            <person name="Chapman S.B."/>
            <person name="Chen Z."/>
            <person name="Freedman E."/>
            <person name="Gellesch M."/>
            <person name="Goldberg J."/>
            <person name="Griggs A."/>
            <person name="Gujja S."/>
            <person name="Heilman E.R."/>
            <person name="Heiman D."/>
            <person name="Hepburn T."/>
            <person name="Howarth C."/>
            <person name="Jen D."/>
            <person name="Larson L."/>
            <person name="Mehta T."/>
            <person name="Neiman D."/>
            <person name="Pearson M."/>
            <person name="Roberts A."/>
            <person name="Saif S."/>
            <person name="Shea T."/>
            <person name="Shenoy N."/>
            <person name="Sisk P."/>
            <person name="Stolte C."/>
            <person name="Sykes S."/>
            <person name="Walk T."/>
            <person name="White J."/>
            <person name="Yandava C."/>
            <person name="Haas B."/>
            <person name="Nusbaum C."/>
            <person name="Birren B."/>
        </authorList>
    </citation>
    <scope>NUCLEOTIDE SEQUENCE [LARGE SCALE GENOMIC DNA]</scope>
    <source>
        <strain evidence="5">R3-111a-1</strain>
    </source>
</reference>